<feature type="region of interest" description="Disordered" evidence="12">
    <location>
        <begin position="433"/>
        <end position="600"/>
    </location>
</feature>
<dbReference type="InterPro" id="IPR050641">
    <property type="entry name" value="RIFMO-like"/>
</dbReference>
<dbReference type="GO" id="GO:0016709">
    <property type="term" value="F:oxidoreductase activity, acting on paired donors, with incorporation or reduction of molecular oxygen, NAD(P)H as one donor, and incorporation of one atom of oxygen"/>
    <property type="evidence" value="ECO:0007669"/>
    <property type="project" value="UniProtKB-ARBA"/>
</dbReference>
<comment type="similarity">
    <text evidence="11">Belongs to the peptidase C12 family.</text>
</comment>
<evidence type="ECO:0000256" key="5">
    <source>
        <dbReference type="ARBA" id="ARBA00022670"/>
    </source>
</evidence>
<keyword evidence="10" id="KW-0560">Oxidoreductase</keyword>
<comment type="caution">
    <text evidence="16">The sequence shown here is derived from an EMBL/GenBank/DDBJ whole genome shotgun (WGS) entry which is preliminary data.</text>
</comment>
<dbReference type="CDD" id="cd02979">
    <property type="entry name" value="PHOX_C"/>
    <property type="match status" value="1"/>
</dbReference>
<dbReference type="GO" id="GO:0006511">
    <property type="term" value="P:ubiquitin-dependent protein catabolic process"/>
    <property type="evidence" value="ECO:0007669"/>
    <property type="project" value="InterPro"/>
</dbReference>
<dbReference type="GO" id="GO:0071949">
    <property type="term" value="F:FAD binding"/>
    <property type="evidence" value="ECO:0007669"/>
    <property type="project" value="InterPro"/>
</dbReference>
<evidence type="ECO:0000256" key="3">
    <source>
        <dbReference type="ARBA" id="ARBA00012759"/>
    </source>
</evidence>
<keyword evidence="13" id="KW-0472">Membrane</keyword>
<accession>A0AAV5AHG8</accession>
<organism evidence="16 17">
    <name type="scientific">Clathrus columnatus</name>
    <dbReference type="NCBI Taxonomy" id="1419009"/>
    <lineage>
        <taxon>Eukaryota</taxon>
        <taxon>Fungi</taxon>
        <taxon>Dikarya</taxon>
        <taxon>Basidiomycota</taxon>
        <taxon>Agaricomycotina</taxon>
        <taxon>Agaricomycetes</taxon>
        <taxon>Phallomycetidae</taxon>
        <taxon>Phallales</taxon>
        <taxon>Clathraceae</taxon>
        <taxon>Clathrus</taxon>
    </lineage>
</organism>
<dbReference type="InterPro" id="IPR002938">
    <property type="entry name" value="FAD-bd"/>
</dbReference>
<dbReference type="SUPFAM" id="SSF54373">
    <property type="entry name" value="FAD-linked reductases, C-terminal domain"/>
    <property type="match status" value="1"/>
</dbReference>
<dbReference type="Pfam" id="PF07976">
    <property type="entry name" value="Phe_hydrox_dim"/>
    <property type="match status" value="1"/>
</dbReference>
<name>A0AAV5AHG8_9AGAM</name>
<evidence type="ECO:0000256" key="1">
    <source>
        <dbReference type="ARBA" id="ARBA00000707"/>
    </source>
</evidence>
<evidence type="ECO:0000256" key="12">
    <source>
        <dbReference type="SAM" id="MobiDB-lite"/>
    </source>
</evidence>
<evidence type="ECO:0000256" key="7">
    <source>
        <dbReference type="ARBA" id="ARBA00022801"/>
    </source>
</evidence>
<protein>
    <recommendedName>
        <fullName evidence="3">ubiquitinyl hydrolase 1</fullName>
        <ecNumber evidence="3">3.4.19.12</ecNumber>
    </recommendedName>
</protein>
<evidence type="ECO:0000256" key="10">
    <source>
        <dbReference type="ARBA" id="ARBA00023002"/>
    </source>
</evidence>
<dbReference type="Gene3D" id="3.30.9.10">
    <property type="entry name" value="D-Amino Acid Oxidase, subunit A, domain 2"/>
    <property type="match status" value="1"/>
</dbReference>
<evidence type="ECO:0000256" key="4">
    <source>
        <dbReference type="ARBA" id="ARBA00022630"/>
    </source>
</evidence>
<evidence type="ECO:0000256" key="8">
    <source>
        <dbReference type="ARBA" id="ARBA00022807"/>
    </source>
</evidence>
<dbReference type="InterPro" id="IPR012941">
    <property type="entry name" value="Phe_hydrox_C_dim_dom"/>
</dbReference>
<keyword evidence="5" id="KW-0645">Protease</keyword>
<feature type="compositionally biased region" description="Polar residues" evidence="12">
    <location>
        <begin position="510"/>
        <end position="537"/>
    </location>
</feature>
<feature type="domain" description="UCH catalytic" evidence="15">
    <location>
        <begin position="1"/>
        <end position="188"/>
    </location>
</feature>
<dbReference type="PRINTS" id="PR00420">
    <property type="entry name" value="RNGMNOXGNASE"/>
</dbReference>
<evidence type="ECO:0000256" key="2">
    <source>
        <dbReference type="ARBA" id="ARBA00007801"/>
    </source>
</evidence>
<evidence type="ECO:0000256" key="9">
    <source>
        <dbReference type="ARBA" id="ARBA00022827"/>
    </source>
</evidence>
<dbReference type="Pfam" id="PF01088">
    <property type="entry name" value="Peptidase_C12"/>
    <property type="match status" value="1"/>
</dbReference>
<dbReference type="InterPro" id="IPR038765">
    <property type="entry name" value="Papain-like_cys_pep_sf"/>
</dbReference>
<keyword evidence="7" id="KW-0378">Hydrolase</keyword>
<dbReference type="SUPFAM" id="SSF54001">
    <property type="entry name" value="Cysteine proteinases"/>
    <property type="match status" value="1"/>
</dbReference>
<feature type="transmembrane region" description="Helical" evidence="13">
    <location>
        <begin position="338"/>
        <end position="355"/>
    </location>
</feature>
<keyword evidence="8" id="KW-0788">Thiol protease</keyword>
<feature type="transmembrane region" description="Helical" evidence="13">
    <location>
        <begin position="406"/>
        <end position="428"/>
    </location>
</feature>
<feature type="compositionally biased region" description="Basic and acidic residues" evidence="12">
    <location>
        <begin position="689"/>
        <end position="722"/>
    </location>
</feature>
<comment type="similarity">
    <text evidence="2">Belongs to the PheA/TfdB FAD monooxygenase family.</text>
</comment>
<proteinExistence type="inferred from homology"/>
<dbReference type="Gene3D" id="3.40.30.20">
    <property type="match status" value="1"/>
</dbReference>
<dbReference type="InterPro" id="IPR036959">
    <property type="entry name" value="Peptidase_C12_UCH_sf"/>
</dbReference>
<dbReference type="InterPro" id="IPR001578">
    <property type="entry name" value="Peptidase_C12_UCH"/>
</dbReference>
<feature type="transmembrane region" description="Helical" evidence="13">
    <location>
        <begin position="198"/>
        <end position="223"/>
    </location>
</feature>
<comment type="caution">
    <text evidence="11">Lacks conserved residue(s) required for the propagation of feature annotation.</text>
</comment>
<reference evidence="16" key="1">
    <citation type="submission" date="2021-10" db="EMBL/GenBank/DDBJ databases">
        <title>De novo Genome Assembly of Clathrus columnatus (Basidiomycota, Fungi) Using Illumina and Nanopore Sequence Data.</title>
        <authorList>
            <person name="Ogiso-Tanaka E."/>
            <person name="Itagaki H."/>
            <person name="Hosoya T."/>
            <person name="Hosaka K."/>
        </authorList>
    </citation>
    <scope>NUCLEOTIDE SEQUENCE</scope>
    <source>
        <strain evidence="16">MO-923</strain>
    </source>
</reference>
<feature type="signal peptide" evidence="14">
    <location>
        <begin position="1"/>
        <end position="18"/>
    </location>
</feature>
<comment type="catalytic activity">
    <reaction evidence="1">
        <text>Thiol-dependent hydrolysis of ester, thioester, amide, peptide and isopeptide bonds formed by the C-terminal Gly of ubiquitin (a 76-residue protein attached to proteins as an intracellular targeting signal).</text>
        <dbReference type="EC" id="3.4.19.12"/>
    </reaction>
</comment>
<dbReference type="PANTHER" id="PTHR43004">
    <property type="entry name" value="TRK SYSTEM POTASSIUM UPTAKE PROTEIN"/>
    <property type="match status" value="1"/>
</dbReference>
<keyword evidence="17" id="KW-1185">Reference proteome</keyword>
<evidence type="ECO:0000256" key="13">
    <source>
        <dbReference type="SAM" id="Phobius"/>
    </source>
</evidence>
<dbReference type="EMBL" id="BPWL01000006">
    <property type="protein sequence ID" value="GJJ11380.1"/>
    <property type="molecule type" value="Genomic_DNA"/>
</dbReference>
<dbReference type="InterPro" id="IPR036188">
    <property type="entry name" value="FAD/NAD-bd_sf"/>
</dbReference>
<dbReference type="Pfam" id="PF01494">
    <property type="entry name" value="FAD_binding_3"/>
    <property type="match status" value="1"/>
</dbReference>
<feature type="region of interest" description="Disordered" evidence="12">
    <location>
        <begin position="674"/>
        <end position="722"/>
    </location>
</feature>
<evidence type="ECO:0000259" key="15">
    <source>
        <dbReference type="PROSITE" id="PS52048"/>
    </source>
</evidence>
<evidence type="ECO:0000256" key="6">
    <source>
        <dbReference type="ARBA" id="ARBA00022786"/>
    </source>
</evidence>
<dbReference type="Proteomes" id="UP001050691">
    <property type="component" value="Unassembled WGS sequence"/>
</dbReference>
<dbReference type="EC" id="3.4.19.12" evidence="3"/>
<dbReference type="SUPFAM" id="SSF52833">
    <property type="entry name" value="Thioredoxin-like"/>
    <property type="match status" value="1"/>
</dbReference>
<feature type="compositionally biased region" description="Basic and acidic residues" evidence="12">
    <location>
        <begin position="584"/>
        <end position="600"/>
    </location>
</feature>
<keyword evidence="4" id="KW-0285">Flavoprotein</keyword>
<dbReference type="InterPro" id="IPR036249">
    <property type="entry name" value="Thioredoxin-like_sf"/>
</dbReference>
<dbReference type="GO" id="GO:0004843">
    <property type="term" value="F:cysteine-type deubiquitinase activity"/>
    <property type="evidence" value="ECO:0007669"/>
    <property type="project" value="UniProtKB-EC"/>
</dbReference>
<gene>
    <name evidence="16" type="ORF">Clacol_005612</name>
</gene>
<dbReference type="SUPFAM" id="SSF51905">
    <property type="entry name" value="FAD/NAD(P)-binding domain"/>
    <property type="match status" value="1"/>
</dbReference>
<evidence type="ECO:0000313" key="17">
    <source>
        <dbReference type="Proteomes" id="UP001050691"/>
    </source>
</evidence>
<evidence type="ECO:0000256" key="11">
    <source>
        <dbReference type="PROSITE-ProRule" id="PRU01393"/>
    </source>
</evidence>
<evidence type="ECO:0000313" key="16">
    <source>
        <dbReference type="EMBL" id="GJJ11380.1"/>
    </source>
</evidence>
<dbReference type="Gene3D" id="3.40.532.10">
    <property type="entry name" value="Peptidase C12, ubiquitin carboxyl-terminal hydrolase"/>
    <property type="match status" value="1"/>
</dbReference>
<dbReference type="PROSITE" id="PS52048">
    <property type="entry name" value="UCH_DOMAIN"/>
    <property type="match status" value="1"/>
</dbReference>
<dbReference type="InterPro" id="IPR038220">
    <property type="entry name" value="PHOX_C_sf"/>
</dbReference>
<evidence type="ECO:0000256" key="14">
    <source>
        <dbReference type="SAM" id="SignalP"/>
    </source>
</evidence>
<feature type="chain" id="PRO_5044022684" description="ubiquitinyl hydrolase 1" evidence="14">
    <location>
        <begin position="19"/>
        <end position="1389"/>
    </location>
</feature>
<keyword evidence="13" id="KW-1133">Transmembrane helix</keyword>
<dbReference type="Gene3D" id="3.50.50.60">
    <property type="entry name" value="FAD/NAD(P)-binding domain"/>
    <property type="match status" value="1"/>
</dbReference>
<feature type="transmembrane region" description="Helical" evidence="13">
    <location>
        <begin position="172"/>
        <end position="191"/>
    </location>
</feature>
<sequence>MVPGPVKALLFLFPVTPALEDQRLIEDEWIKSPEGKTHISNACGTIALLHTLVNTNAAIDEESPLANFLQKSISLSPHERAQLLEKTDLFASIHESTAQMGQSDVPTDLDTNLHFIAYIEAPDPVDRSSRLLEFDGRRPGPFDRGSCTDFLQSTHMPNLTLAPVLIRASRPAGWVFGPILFGIGFLQSGYTPKRISKVLLIILQTLTFSFPLCIIVFGINDVYDYPNDANNPRKLKAGLEGGVLFPSYHLLVRNAAYLSTVFILLISLSSQIFENVFATTILLSVGWQYSAPPLRLKEVPFLDSISNGLIVFLACSGIHALGATVDYQWDMDAGQTTIATYSGPAVASFFSFLSFRESDNGHVFSISSLDLLFIPTYCLVDYNDGTPLAHERFTGFHVPISRVTSYILSSNALAAVLFLVIIAVIWSNQNQSRKPSKRRDANLKPLKGQKKNAVKENIVKQVADSDSPQIKTAQPEGSIPGGIPGTDIEQSTLSSSSASLKKEKKKKGRGSTTPIPSDTAPASSIDSIAGPSRSTHAPSRGNAAEEAWTRVESRNKALGRNIATSDAGLTTTTSMDDDASSADGLDHSVDERNRANPKTLAEKLLPKGRKTEVDDILETPNYPELSRVMRINSSPQQQQPATGFSWGDYEDANDVRGMDADGEEDGGWDVVVTKSRGKAKHSRPVQADKAVETKTKKQRQREAKKEAEKAGRDEAERQRLETLGKHQREREKALMEEQFGKKAKKASGGMTAVVDARGNLGMMIIKDAWCFIPLSGYQRIIQAARSKTFKHTLYTWCYAFVFYLLSSNLLSGLMSPQESFVDVLIIGAGPAGLIPKKVPAGQADGIQPRTIEVLQSYGLADRLLQEGNHMYLAAFYNPSANGGIERTDRTSDVAAPMARYPFEVTLHQGAIEAIFLDSMKNYGIQVDRPIMPISLEISDDRDKLGNPNAYCVKAVLKHLDTTEHTEIVHAKYAIGADGAHSWVRKTLGIDMEGEQTDYIWGVVDTVPDTDFPDIRNKSVIHSNNGSCMVIPREGDKVRLYIQLNEADAITNGRVDKNKMTAEKLLEVAKKSFQPYTLEFPDEIDWWTIYIIGQRVASAYHRHLRVFIAGDACHTHSPKAGQGMNASMNDTHNLSWKIAQVLRGWADASILETYELERRKFAQDLIEFDRKFAALFSGKPRTEEFQDGVSHEEFMNAFRTAGGLTSGVGIHYAQSPITNDKYQSYASKLIIGERTIPQLLIRAADGRPYEIQDLLPADARFKILVFTGDTGDKTQIKTLNILASELEKLLTKYTRGENTGTIFDILSISTASKESVDYTVLPKVMRSHWSKVFVDQKEVHGSHGGTCYAVYGIESRGAVVVVRPDGYVGTIAPLDKPEHLDEYFNGFVKH</sequence>
<feature type="transmembrane region" description="Helical" evidence="13">
    <location>
        <begin position="309"/>
        <end position="326"/>
    </location>
</feature>
<keyword evidence="6" id="KW-0833">Ubl conjugation pathway</keyword>
<keyword evidence="9" id="KW-0274">FAD</keyword>
<keyword evidence="14" id="KW-0732">Signal</keyword>
<dbReference type="PANTHER" id="PTHR43004:SF20">
    <property type="entry name" value="2-MONOOXYGENASE, PUTATIVE (AFU_ORTHOLOGUE AFUA_1G13660)-RELATED"/>
    <property type="match status" value="1"/>
</dbReference>
<keyword evidence="13" id="KW-0812">Transmembrane</keyword>